<feature type="region of interest" description="Disordered" evidence="1">
    <location>
        <begin position="209"/>
        <end position="247"/>
    </location>
</feature>
<sequence length="247" mass="27902">MINNEQLIHKTFITNIQFKSHTIHNFWKNEGDRTLNIYERIGSLLMLTTTENELYSKVSAWESELADWFNQEIESIQKQKEAFMENAGLEESPEVMTPSSYESSVPVCYPVTWKLLNLIQTLDNEIAELENLWLTGFVTDLGRHENSNRAIGLLRKLVAKISNATSPGKDRSGGRFKSTQLISLIRGGLELYIDDSLILKQNEEIKAKASIKNTEKKTDSKSISLDSTSADSKNETEQPSNSKVNAA</sequence>
<feature type="compositionally biased region" description="Polar residues" evidence="1">
    <location>
        <begin position="221"/>
        <end position="247"/>
    </location>
</feature>
<evidence type="ECO:0000313" key="3">
    <source>
        <dbReference type="Proteomes" id="UP000264605"/>
    </source>
</evidence>
<dbReference type="KEGG" id="pdj:D0907_20030"/>
<gene>
    <name evidence="2" type="ORF">D0907_20030</name>
</gene>
<protein>
    <submittedName>
        <fullName evidence="2">Uncharacterized protein</fullName>
    </submittedName>
</protein>
<feature type="compositionally biased region" description="Basic and acidic residues" evidence="1">
    <location>
        <begin position="209"/>
        <end position="220"/>
    </location>
</feature>
<dbReference type="Proteomes" id="UP000264605">
    <property type="component" value="Plasmid unnamed2"/>
</dbReference>
<dbReference type="RefSeq" id="WP_118845365.1">
    <property type="nucleotide sequence ID" value="NZ_CP032092.1"/>
</dbReference>
<reference evidence="2 3" key="1">
    <citation type="submission" date="2018-08" db="EMBL/GenBank/DDBJ databases">
        <title>Draft genome sequence of Pseudoalteromonas donghaensis HJ51.</title>
        <authorList>
            <person name="Oh J."/>
            <person name="Roh D."/>
        </authorList>
    </citation>
    <scope>NUCLEOTIDE SEQUENCE [LARGE SCALE GENOMIC DNA]</scope>
    <source>
        <strain evidence="2 3">HJ51</strain>
        <plasmid evidence="2 3">unnamed2</plasmid>
    </source>
</reference>
<keyword evidence="2" id="KW-0614">Plasmid</keyword>
<organism evidence="2 3">
    <name type="scientific">Pseudoalteromonas lipolytica</name>
    <dbReference type="NCBI Taxonomy" id="570156"/>
    <lineage>
        <taxon>Bacteria</taxon>
        <taxon>Pseudomonadati</taxon>
        <taxon>Pseudomonadota</taxon>
        <taxon>Gammaproteobacteria</taxon>
        <taxon>Alteromonadales</taxon>
        <taxon>Pseudoalteromonadaceae</taxon>
        <taxon>Pseudoalteromonas</taxon>
    </lineage>
</organism>
<geneLocation type="plasmid" evidence="2 3">
    <name>unnamed2</name>
</geneLocation>
<evidence type="ECO:0000256" key="1">
    <source>
        <dbReference type="SAM" id="MobiDB-lite"/>
    </source>
</evidence>
<evidence type="ECO:0000313" key="2">
    <source>
        <dbReference type="EMBL" id="AXV67626.1"/>
    </source>
</evidence>
<dbReference type="GeneID" id="99507777"/>
<name>A0AAD0WFA1_9GAMM</name>
<dbReference type="EMBL" id="CP032092">
    <property type="protein sequence ID" value="AXV67626.1"/>
    <property type="molecule type" value="Genomic_DNA"/>
</dbReference>
<accession>A0AAD0WFA1</accession>
<dbReference type="AlphaFoldDB" id="A0AAD0WFA1"/>
<proteinExistence type="predicted"/>